<reference evidence="2" key="1">
    <citation type="submission" date="2012-06" db="EMBL/GenBank/DDBJ databases">
        <title>Genome analysis of multiple Granulibacter bethesdensis isolates demonstrates substantial genome diversity.</title>
        <authorList>
            <person name="Greenberg D.E."/>
            <person name="Porcella S.F."/>
            <person name="Zarember K."/>
            <person name="Zelazny A.M."/>
            <person name="Bruno D."/>
            <person name="Martens C."/>
            <person name="Barbian K.D."/>
            <person name="Jaske E."/>
            <person name="Holland S.M."/>
        </authorList>
    </citation>
    <scope>NUCLEOTIDE SEQUENCE [LARGE SCALE GENOMIC DNA]</scope>
    <source>
        <strain evidence="2">CGDNIH3</strain>
    </source>
</reference>
<sequence>MDLMNLRQAGRVISIANAYKHVRIPRTGKALHLAMSCIAAIITYCIRSES</sequence>
<dbReference type="AlphaFoldDB" id="A0AAN0RDQ9"/>
<protein>
    <submittedName>
        <fullName evidence="1">Uncharacterized protein</fullName>
    </submittedName>
</protein>
<proteinExistence type="predicted"/>
<dbReference type="KEGG" id="gbc:GbCGDNIH3_5087"/>
<evidence type="ECO:0000313" key="2">
    <source>
        <dbReference type="Proteomes" id="UP000019438"/>
    </source>
</evidence>
<dbReference type="Proteomes" id="UP000019438">
    <property type="component" value="Chromosome"/>
</dbReference>
<organism evidence="1 2">
    <name type="scientific">Granulibacter bethesdensis</name>
    <dbReference type="NCBI Taxonomy" id="364410"/>
    <lineage>
        <taxon>Bacteria</taxon>
        <taxon>Pseudomonadati</taxon>
        <taxon>Pseudomonadota</taxon>
        <taxon>Alphaproteobacteria</taxon>
        <taxon>Acetobacterales</taxon>
        <taxon>Acetobacteraceae</taxon>
        <taxon>Granulibacter</taxon>
    </lineage>
</organism>
<evidence type="ECO:0000313" key="1">
    <source>
        <dbReference type="EMBL" id="AHJ62980.1"/>
    </source>
</evidence>
<dbReference type="EMBL" id="CP003181">
    <property type="protein sequence ID" value="AHJ62980.1"/>
    <property type="molecule type" value="Genomic_DNA"/>
</dbReference>
<gene>
    <name evidence="1" type="ORF">GbCGDNIH3_5087</name>
</gene>
<name>A0AAN0RDQ9_9PROT</name>
<accession>A0AAN0RDQ9</accession>